<keyword evidence="3" id="KW-1185">Reference proteome</keyword>
<comment type="caution">
    <text evidence="2">The sequence shown here is derived from an EMBL/GenBank/DDBJ whole genome shotgun (WGS) entry which is preliminary data.</text>
</comment>
<evidence type="ECO:0000313" key="3">
    <source>
        <dbReference type="Proteomes" id="UP000681340"/>
    </source>
</evidence>
<evidence type="ECO:0000259" key="1">
    <source>
        <dbReference type="PROSITE" id="PS51384"/>
    </source>
</evidence>
<evidence type="ECO:0000313" key="2">
    <source>
        <dbReference type="EMBL" id="GIM63823.1"/>
    </source>
</evidence>
<dbReference type="RefSeq" id="WP_212986799.1">
    <property type="nucleotide sequence ID" value="NZ_BAABEA010000051.1"/>
</dbReference>
<dbReference type="AlphaFoldDB" id="A0A919S460"/>
<dbReference type="Pfam" id="PF08021">
    <property type="entry name" value="FAD_binding_9"/>
    <property type="match status" value="1"/>
</dbReference>
<dbReference type="SUPFAM" id="SSF63380">
    <property type="entry name" value="Riboflavin synthase domain-like"/>
    <property type="match status" value="1"/>
</dbReference>
<dbReference type="PANTHER" id="PTHR30157">
    <property type="entry name" value="FERRIC REDUCTASE, NADPH-DEPENDENT"/>
    <property type="match status" value="1"/>
</dbReference>
<dbReference type="PROSITE" id="PS51384">
    <property type="entry name" value="FAD_FR"/>
    <property type="match status" value="1"/>
</dbReference>
<dbReference type="InterPro" id="IPR007037">
    <property type="entry name" value="SIP_rossman_dom"/>
</dbReference>
<dbReference type="CDD" id="cd06193">
    <property type="entry name" value="siderophore_interacting"/>
    <property type="match status" value="1"/>
</dbReference>
<dbReference type="InterPro" id="IPR017927">
    <property type="entry name" value="FAD-bd_FR_type"/>
</dbReference>
<dbReference type="EMBL" id="BOQL01000006">
    <property type="protein sequence ID" value="GIM63823.1"/>
    <property type="molecule type" value="Genomic_DNA"/>
</dbReference>
<dbReference type="Pfam" id="PF04954">
    <property type="entry name" value="SIP"/>
    <property type="match status" value="1"/>
</dbReference>
<dbReference type="PANTHER" id="PTHR30157:SF0">
    <property type="entry name" value="NADPH-DEPENDENT FERRIC-CHELATE REDUCTASE"/>
    <property type="match status" value="1"/>
</dbReference>
<organism evidence="2 3">
    <name type="scientific">Actinoplanes auranticolor</name>
    <dbReference type="NCBI Taxonomy" id="47988"/>
    <lineage>
        <taxon>Bacteria</taxon>
        <taxon>Bacillati</taxon>
        <taxon>Actinomycetota</taxon>
        <taxon>Actinomycetes</taxon>
        <taxon>Micromonosporales</taxon>
        <taxon>Micromonosporaceae</taxon>
        <taxon>Actinoplanes</taxon>
    </lineage>
</organism>
<dbReference type="Gene3D" id="3.40.50.80">
    <property type="entry name" value="Nucleotide-binding domain of ferredoxin-NADP reductase (FNR) module"/>
    <property type="match status" value="1"/>
</dbReference>
<feature type="domain" description="FAD-binding FR-type" evidence="1">
    <location>
        <begin position="2"/>
        <end position="136"/>
    </location>
</feature>
<reference evidence="2" key="1">
    <citation type="submission" date="2021-03" db="EMBL/GenBank/DDBJ databases">
        <title>Whole genome shotgun sequence of Actinoplanes auranticolor NBRC 12245.</title>
        <authorList>
            <person name="Komaki H."/>
            <person name="Tamura T."/>
        </authorList>
    </citation>
    <scope>NUCLEOTIDE SEQUENCE</scope>
    <source>
        <strain evidence="2">NBRC 12245</strain>
    </source>
</reference>
<proteinExistence type="predicted"/>
<name>A0A919S460_9ACTN</name>
<dbReference type="InterPro" id="IPR013113">
    <property type="entry name" value="SIP_FAD-bd"/>
</dbReference>
<dbReference type="GO" id="GO:0016491">
    <property type="term" value="F:oxidoreductase activity"/>
    <property type="evidence" value="ECO:0007669"/>
    <property type="project" value="InterPro"/>
</dbReference>
<dbReference type="InterPro" id="IPR039374">
    <property type="entry name" value="SIP_fam"/>
</dbReference>
<dbReference type="InterPro" id="IPR017938">
    <property type="entry name" value="Riboflavin_synthase-like_b-brl"/>
</dbReference>
<dbReference type="Proteomes" id="UP000681340">
    <property type="component" value="Unassembled WGS sequence"/>
</dbReference>
<dbReference type="Gene3D" id="2.40.30.10">
    <property type="entry name" value="Translation factors"/>
    <property type="match status" value="1"/>
</dbReference>
<protein>
    <submittedName>
        <fullName evidence="2">Siderophore-interacting protein</fullName>
    </submittedName>
</protein>
<dbReference type="InterPro" id="IPR039261">
    <property type="entry name" value="FNR_nucleotide-bd"/>
</dbReference>
<accession>A0A919S460</accession>
<sequence>MPAVLLAEVVAVRPLSPHAVAVTFDGPDVSRIAYSGADQRIKLLFARDGQRAPLLPAADDWYGSYQAMPAEVRPVMRTYTVRSQDPRSGRVDVEFILHGDTGPASAWASAARPGDLLGIIAATAEDDGAQARPYAPGDADWQLLVGDATALPAIASILEQLDPGACARVFVQVPSPQDIRELATPATDVQITWLTGVAPAEAVRDAELPAGKPYAWVAGEAAMVRALRRHLVGDRGLDARAHYFGGYWRAGVAEDA</sequence>
<gene>
    <name evidence="2" type="ORF">Aau02nite_06570</name>
</gene>